<evidence type="ECO:0000313" key="8">
    <source>
        <dbReference type="Proteomes" id="UP001290455"/>
    </source>
</evidence>
<dbReference type="Pfam" id="PF10150">
    <property type="entry name" value="RNase_E_G"/>
    <property type="match status" value="1"/>
</dbReference>
<evidence type="ECO:0000256" key="4">
    <source>
        <dbReference type="ARBA" id="ARBA00022842"/>
    </source>
</evidence>
<proteinExistence type="predicted"/>
<keyword evidence="8" id="KW-1185">Reference proteome</keyword>
<dbReference type="Proteomes" id="UP001290455">
    <property type="component" value="Unassembled WGS sequence"/>
</dbReference>
<reference evidence="7 8" key="1">
    <citation type="submission" date="2023-11" db="EMBL/GenBank/DDBJ databases">
        <title>Bacillus jintuensis, isolated from a mudflat on the Beibu Gulf coast.</title>
        <authorList>
            <person name="Li M."/>
        </authorList>
    </citation>
    <scope>NUCLEOTIDE SEQUENCE [LARGE SCALE GENOMIC DNA]</scope>
    <source>
        <strain evidence="7 8">31A1R</strain>
        <plasmid evidence="7">unnamed</plasmid>
    </source>
</reference>
<feature type="domain" description="S1 motif" evidence="6">
    <location>
        <begin position="36"/>
        <end position="117"/>
    </location>
</feature>
<evidence type="ECO:0000256" key="3">
    <source>
        <dbReference type="ARBA" id="ARBA00022801"/>
    </source>
</evidence>
<dbReference type="InterPro" id="IPR004659">
    <property type="entry name" value="RNase_E/G"/>
</dbReference>
<dbReference type="InterPro" id="IPR019307">
    <property type="entry name" value="RNA-bd_AU-1/RNase_E/G"/>
</dbReference>
<dbReference type="InterPro" id="IPR003029">
    <property type="entry name" value="S1_domain"/>
</dbReference>
<dbReference type="PANTHER" id="PTHR30001">
    <property type="entry name" value="RIBONUCLEASE"/>
    <property type="match status" value="1"/>
</dbReference>
<evidence type="ECO:0000256" key="1">
    <source>
        <dbReference type="ARBA" id="ARBA00001946"/>
    </source>
</evidence>
<gene>
    <name evidence="7" type="ORF">SM124_03560</name>
</gene>
<evidence type="ECO:0000256" key="5">
    <source>
        <dbReference type="ARBA" id="ARBA00022884"/>
    </source>
</evidence>
<keyword evidence="4" id="KW-0460">Magnesium</keyword>
<dbReference type="RefSeq" id="WP_322445366.1">
    <property type="nucleotide sequence ID" value="NZ_JAXOFX010000002.1"/>
</dbReference>
<dbReference type="SMART" id="SM00316">
    <property type="entry name" value="S1"/>
    <property type="match status" value="1"/>
</dbReference>
<sequence length="491" mass="56320">MDRLVVNYVGREKRYALLKENKIEKLVIQQPEQQTSVGNIYLGVVTKVLPGMNAVFVDIGEEKNGYLHRDKLASFVTSTEASKASKGISSFAHQGEKILVQVEKDATGNKGPRLSGIIEFNGSSVVYMPNGAYIAVSKKIQSDTVREAWRQFGHEQKREHEGFVFRTSCENQTPDEIMNEITELRHEYEEIIQMSKTMKKAGILLERNTFIEEILEVMSKMDTGEAIVDQLDLKNQITKHNNREDVTVQFYQKKEDLFSSLGLNLELEKALKKIVWLSNGAYLIFDETEALTVVDVNTGKFSGKSDLRDTVVKTNELAAEEIARQIRLRDLAGIILIDFIDMKENEDRQRVQRRMESALYKDDRRTRVVGFTSLEILQLTRKKTKNSISETLTTKCSVCEGTGRVMSPETIAFQLERELWEYRQGEYEAVLIETTAEVEHIFSGEQNIHLLRLQEILGMNIYFYIMNHSKPYYTILQLGNIKDIESRMNKG</sequence>
<keyword evidence="3" id="KW-0378">Hydrolase</keyword>
<dbReference type="SUPFAM" id="SSF50249">
    <property type="entry name" value="Nucleic acid-binding proteins"/>
    <property type="match status" value="1"/>
</dbReference>
<keyword evidence="7" id="KW-0614">Plasmid</keyword>
<protein>
    <submittedName>
        <fullName evidence="7">Rne/Rng family ribonuclease</fullName>
    </submittedName>
</protein>
<dbReference type="EMBL" id="JAXOFX010000002">
    <property type="protein sequence ID" value="MDZ5470823.1"/>
    <property type="molecule type" value="Genomic_DNA"/>
</dbReference>
<keyword evidence="5" id="KW-0694">RNA-binding</keyword>
<dbReference type="PANTHER" id="PTHR30001:SF0">
    <property type="entry name" value="RIBONUCLEASE G"/>
    <property type="match status" value="1"/>
</dbReference>
<dbReference type="Gene3D" id="3.40.1260.20">
    <property type="entry name" value="Ribonuclease E, catalytic domain"/>
    <property type="match status" value="1"/>
</dbReference>
<evidence type="ECO:0000259" key="6">
    <source>
        <dbReference type="SMART" id="SM00316"/>
    </source>
</evidence>
<dbReference type="InterPro" id="IPR012340">
    <property type="entry name" value="NA-bd_OB-fold"/>
</dbReference>
<dbReference type="CDD" id="cd04453">
    <property type="entry name" value="S1_RNase_E"/>
    <property type="match status" value="1"/>
</dbReference>
<dbReference type="Gene3D" id="2.40.50.140">
    <property type="entry name" value="Nucleic acid-binding proteins"/>
    <property type="match status" value="1"/>
</dbReference>
<dbReference type="NCBIfam" id="TIGR00757">
    <property type="entry name" value="RNaseEG"/>
    <property type="match status" value="1"/>
</dbReference>
<keyword evidence="2" id="KW-0479">Metal-binding</keyword>
<name>A0ABU5IUJ7_9BACI</name>
<organism evidence="7 8">
    <name type="scientific">Robertmurraya mangrovi</name>
    <dbReference type="NCBI Taxonomy" id="3098077"/>
    <lineage>
        <taxon>Bacteria</taxon>
        <taxon>Bacillati</taxon>
        <taxon>Bacillota</taxon>
        <taxon>Bacilli</taxon>
        <taxon>Bacillales</taxon>
        <taxon>Bacillaceae</taxon>
        <taxon>Robertmurraya</taxon>
    </lineage>
</organism>
<comment type="caution">
    <text evidence="7">The sequence shown here is derived from an EMBL/GenBank/DDBJ whole genome shotgun (WGS) entry which is preliminary data.</text>
</comment>
<evidence type="ECO:0000313" key="7">
    <source>
        <dbReference type="EMBL" id="MDZ5470823.1"/>
    </source>
</evidence>
<evidence type="ECO:0000256" key="2">
    <source>
        <dbReference type="ARBA" id="ARBA00022723"/>
    </source>
</evidence>
<comment type="cofactor">
    <cofactor evidence="1">
        <name>Mg(2+)</name>
        <dbReference type="ChEBI" id="CHEBI:18420"/>
    </cofactor>
</comment>
<geneLocation type="plasmid" evidence="7">
    <name>unnamed</name>
</geneLocation>
<accession>A0ABU5IUJ7</accession>